<reference evidence="2" key="1">
    <citation type="journal article" date="2015" name="PeerJ">
        <title>Phylogenetic analysis of higher-level relationships within Hydroidolina (Cnidaria: Hydrozoa) using mitochondrial genome data and insight into their mitochondrial transcription.</title>
        <authorList>
            <person name="Kayal E."/>
            <person name="Bentlage B."/>
            <person name="Cartwright P."/>
            <person name="Yanagihara A.A."/>
            <person name="Lindsay D.J."/>
            <person name="Hopcroft R.R."/>
            <person name="Collins A.G."/>
        </authorList>
    </citation>
    <scope>NUCLEOTIDE SEQUENCE</scope>
</reference>
<accession>A0A0S4M228</accession>
<keyword evidence="1" id="KW-0812">Transmembrane</keyword>
<dbReference type="EMBL" id="LN901197">
    <property type="protein sequence ID" value="CUS58564.1"/>
    <property type="molecule type" value="Genomic_DNA"/>
</dbReference>
<geneLocation type="mitochondrion" evidence="2"/>
<feature type="transmembrane region" description="Helical" evidence="1">
    <location>
        <begin position="12"/>
        <end position="36"/>
    </location>
</feature>
<dbReference type="AlphaFoldDB" id="A0A0S4M228"/>
<keyword evidence="1" id="KW-1133">Transmembrane helix</keyword>
<sequence>MSQLDLSISFSHLIGLIICFYIFLNFVTILLVKFWYNQKVRSLDFEELDNQLNKIDSNIFIKRILKL</sequence>
<proteinExistence type="predicted"/>
<evidence type="ECO:0000256" key="1">
    <source>
        <dbReference type="SAM" id="Phobius"/>
    </source>
</evidence>
<keyword evidence="2" id="KW-0496">Mitochondrion</keyword>
<evidence type="ECO:0000313" key="2">
    <source>
        <dbReference type="EMBL" id="CUS58564.1"/>
    </source>
</evidence>
<keyword evidence="1" id="KW-0472">Membrane</keyword>
<gene>
    <name evidence="2" type="primary">atp8</name>
</gene>
<protein>
    <submittedName>
        <fullName evidence="2">ATP synthase F0 subunit 8</fullName>
    </submittedName>
</protein>
<name>A0A0S4M228_HYDSY</name>
<organism evidence="2">
    <name type="scientific">Hydractinia symbiolongicarpus</name>
    <name type="common">Hermit crab hydroid</name>
    <dbReference type="NCBI Taxonomy" id="13093"/>
    <lineage>
        <taxon>Eukaryota</taxon>
        <taxon>Metazoa</taxon>
        <taxon>Cnidaria</taxon>
        <taxon>Hydrozoa</taxon>
        <taxon>Hydroidolina</taxon>
        <taxon>Anthoathecata</taxon>
        <taxon>Filifera</taxon>
        <taxon>Hydractiniidae</taxon>
        <taxon>Hydractinia</taxon>
    </lineage>
</organism>